<evidence type="ECO:0008006" key="6">
    <source>
        <dbReference type="Google" id="ProtNLM"/>
    </source>
</evidence>
<dbReference type="InterPro" id="IPR038152">
    <property type="entry name" value="Carbam_trans_C_sf"/>
</dbReference>
<dbReference type="InterPro" id="IPR043129">
    <property type="entry name" value="ATPase_NBD"/>
</dbReference>
<dbReference type="GO" id="GO:0003824">
    <property type="term" value="F:catalytic activity"/>
    <property type="evidence" value="ECO:0007669"/>
    <property type="project" value="InterPro"/>
</dbReference>
<dbReference type="Pfam" id="PF02543">
    <property type="entry name" value="Carbam_trans_N"/>
    <property type="match status" value="1"/>
</dbReference>
<keyword evidence="5" id="KW-1185">Reference proteome</keyword>
<feature type="domain" description="Carbamoyltransferase" evidence="2">
    <location>
        <begin position="90"/>
        <end position="308"/>
    </location>
</feature>
<dbReference type="CDD" id="cd24098">
    <property type="entry name" value="ASKHA_NBD_TobZ_N"/>
    <property type="match status" value="1"/>
</dbReference>
<accession>A0A6I4MAF1</accession>
<evidence type="ECO:0000256" key="1">
    <source>
        <dbReference type="ARBA" id="ARBA00006129"/>
    </source>
</evidence>
<gene>
    <name evidence="4" type="ORF">F8568_020660</name>
</gene>
<reference evidence="4" key="1">
    <citation type="submission" date="2019-12" db="EMBL/GenBank/DDBJ databases">
        <title>Actinomadura physcomitrii sp. nov., a novel actinomycete isolated from moss [Physcomitrium sphaericum (Ludw) Fuernr].</title>
        <authorList>
            <person name="Zhuang X."/>
        </authorList>
    </citation>
    <scope>NUCLEOTIDE SEQUENCE [LARGE SCALE GENOMIC DNA]</scope>
    <source>
        <strain evidence="4">LD22</strain>
    </source>
</reference>
<evidence type="ECO:0000259" key="2">
    <source>
        <dbReference type="Pfam" id="PF02543"/>
    </source>
</evidence>
<evidence type="ECO:0000259" key="3">
    <source>
        <dbReference type="Pfam" id="PF16861"/>
    </source>
</evidence>
<dbReference type="RefSeq" id="WP_151595229.1">
    <property type="nucleotide sequence ID" value="NZ_WBMS02000015.1"/>
</dbReference>
<dbReference type="EMBL" id="WBMS02000015">
    <property type="protein sequence ID" value="MWA02742.1"/>
    <property type="molecule type" value="Genomic_DNA"/>
</dbReference>
<dbReference type="PANTHER" id="PTHR34847">
    <property type="entry name" value="NODULATION PROTEIN U"/>
    <property type="match status" value="1"/>
</dbReference>
<dbReference type="InterPro" id="IPR031730">
    <property type="entry name" value="Carbam_trans_C"/>
</dbReference>
<dbReference type="InterPro" id="IPR051338">
    <property type="entry name" value="NodU/CmcH_Carbamoyltrnsfr"/>
</dbReference>
<dbReference type="AlphaFoldDB" id="A0A6I4MAF1"/>
<dbReference type="SUPFAM" id="SSF53067">
    <property type="entry name" value="Actin-like ATPase domain"/>
    <property type="match status" value="1"/>
</dbReference>
<dbReference type="Gene3D" id="3.30.420.40">
    <property type="match status" value="2"/>
</dbReference>
<comment type="similarity">
    <text evidence="1">Belongs to the NodU/CmcH family.</text>
</comment>
<feature type="domain" description="Carbamoyltransferase C-terminal" evidence="3">
    <location>
        <begin position="370"/>
        <end position="539"/>
    </location>
</feature>
<dbReference type="Pfam" id="PF16861">
    <property type="entry name" value="Carbam_trans_C"/>
    <property type="match status" value="1"/>
</dbReference>
<dbReference type="Gene3D" id="3.90.870.20">
    <property type="entry name" value="Carbamoyltransferase, C-terminal domain"/>
    <property type="match status" value="1"/>
</dbReference>
<comment type="caution">
    <text evidence="4">The sequence shown here is derived from an EMBL/GenBank/DDBJ whole genome shotgun (WGS) entry which is preliminary data.</text>
</comment>
<dbReference type="PANTHER" id="PTHR34847:SF1">
    <property type="entry name" value="NODULATION PROTEIN U"/>
    <property type="match status" value="1"/>
</dbReference>
<sequence>MTSSHPCVLGINFGHDGGAALLTPDRMVAIGEERLNRHRYSPGWLNALMYCLRATNLALADVDLIVASSYGRTPAKPADTGFDLLGVPMERITTVDHHLSHAYTAFCLSPYQRATILVTDGGGNNTDTETFYIADSDGITRLGGNDTGRPRAGGIGPTYEAFTEYLGWSPQEAGKTMALASYGDPHAYTVPLFDLDGTQVHGRLTSTHATGVADLAARTNSDFGPPDSKGHDQHGINAAAYLQHHTEQILTELAEKLIATTGIGNLCLAGGVALNCVANDRLRRLPSVTSLFIPPPASDRGQALGCALYGLHRLTGELPRRALTDDSFGRTYDDYDIELALKRDPRSGLVERTVAPFTWRRDNDIAATAAQLLADGKLIGWFQGGSELGPRALGHRSILADPRSPAGRDALNHRIKHREPFRPFAPAILETGSSDWFDLDDTRSPFMLLAPTVQPERAKIIPGVIHIDGTARVQTVDPNANQRFASLIDNFGTITGVPVVLNTSFNDSEPIVETPADALATFQDTDLDALCIGDYLVEKLR</sequence>
<proteinExistence type="inferred from homology"/>
<evidence type="ECO:0000313" key="4">
    <source>
        <dbReference type="EMBL" id="MWA02742.1"/>
    </source>
</evidence>
<organism evidence="4 5">
    <name type="scientific">Actinomadura physcomitrii</name>
    <dbReference type="NCBI Taxonomy" id="2650748"/>
    <lineage>
        <taxon>Bacteria</taxon>
        <taxon>Bacillati</taxon>
        <taxon>Actinomycetota</taxon>
        <taxon>Actinomycetes</taxon>
        <taxon>Streptosporangiales</taxon>
        <taxon>Thermomonosporaceae</taxon>
        <taxon>Actinomadura</taxon>
    </lineage>
</organism>
<dbReference type="InterPro" id="IPR003696">
    <property type="entry name" value="Carbtransf_dom"/>
</dbReference>
<evidence type="ECO:0000313" key="5">
    <source>
        <dbReference type="Proteomes" id="UP000462055"/>
    </source>
</evidence>
<name>A0A6I4MAF1_9ACTN</name>
<dbReference type="Proteomes" id="UP000462055">
    <property type="component" value="Unassembled WGS sequence"/>
</dbReference>
<protein>
    <recommendedName>
        <fullName evidence="6">Carbamoyltransferase</fullName>
    </recommendedName>
</protein>